<keyword evidence="2" id="KW-0238">DNA-binding</keyword>
<keyword evidence="7" id="KW-1185">Reference proteome</keyword>
<evidence type="ECO:0000256" key="3">
    <source>
        <dbReference type="ARBA" id="ARBA00023163"/>
    </source>
</evidence>
<keyword evidence="1" id="KW-0805">Transcription regulation</keyword>
<evidence type="ECO:0000313" key="7">
    <source>
        <dbReference type="Proteomes" id="UP001597180"/>
    </source>
</evidence>
<keyword evidence="4" id="KW-1133">Transmembrane helix</keyword>
<dbReference type="InterPro" id="IPR041522">
    <property type="entry name" value="CdaR_GGDEF"/>
</dbReference>
<dbReference type="InterPro" id="IPR018062">
    <property type="entry name" value="HTH_AraC-typ_CS"/>
</dbReference>
<feature type="transmembrane region" description="Helical" evidence="4">
    <location>
        <begin position="262"/>
        <end position="281"/>
    </location>
</feature>
<evidence type="ECO:0000256" key="2">
    <source>
        <dbReference type="ARBA" id="ARBA00023125"/>
    </source>
</evidence>
<dbReference type="PROSITE" id="PS00041">
    <property type="entry name" value="HTH_ARAC_FAMILY_1"/>
    <property type="match status" value="1"/>
</dbReference>
<dbReference type="PROSITE" id="PS01124">
    <property type="entry name" value="HTH_ARAC_FAMILY_2"/>
    <property type="match status" value="1"/>
</dbReference>
<protein>
    <submittedName>
        <fullName evidence="6">Helix-turn-helix domain-containing protein</fullName>
    </submittedName>
</protein>
<dbReference type="Pfam" id="PF17853">
    <property type="entry name" value="GGDEF_2"/>
    <property type="match status" value="1"/>
</dbReference>
<organism evidence="6 7">
    <name type="scientific">Paenibacillus vulneris</name>
    <dbReference type="NCBI Taxonomy" id="1133364"/>
    <lineage>
        <taxon>Bacteria</taxon>
        <taxon>Bacillati</taxon>
        <taxon>Bacillota</taxon>
        <taxon>Bacilli</taxon>
        <taxon>Bacillales</taxon>
        <taxon>Paenibacillaceae</taxon>
        <taxon>Paenibacillus</taxon>
    </lineage>
</organism>
<evidence type="ECO:0000256" key="4">
    <source>
        <dbReference type="SAM" id="Phobius"/>
    </source>
</evidence>
<keyword evidence="4" id="KW-0812">Transmembrane</keyword>
<comment type="caution">
    <text evidence="6">The sequence shown here is derived from an EMBL/GenBank/DDBJ whole genome shotgun (WGS) entry which is preliminary data.</text>
</comment>
<proteinExistence type="predicted"/>
<sequence length="737" mass="85103">MKRNWFKRLLLSYLPIFFFVALALILLSALSASELTKKETVRANQVFADHVMQMIDHTMRTMDQQIIKEIQTNDKINQFYAQYYTGNAAMTLYDVSSKLRELIASTPMIDSIYLVRQSDYTVLSNTLMAPVEEFGDRDFIRNALQQGGSFKWTDARAYKEFDDQIRATQVVTLVKNVPLLGGKQGIIVVNVQTSAIQGLIKDMTESNVNFIRLTDRHGQPILDSKSGGKVLSEVTSDYTGWRIQSGLLNENPPLFIVSYSSFWLALNLLMILIGMVWIVYVTRRNYQPIEAIVARIDSYAAQRSSALAGLSGQDEFRFIETALDDLVERTMTFQKQLEEDMVFRKRNFFKEMAAGERLVSQDQFEAEMRLYGLQEDFGLVVMAVMEIDKYAEFCSLYNPRDQYLLKFALSSVVTEIAQNEGIRVWMEWTSNARLGMMVHLTPEVGAPERAAQMLDKVRLWVNQHFAFTVTVGIGNLVEAIDEVPGSHEEALEALQYKSPLGGNRIIKYREVADKSQGEVYKHLHLMRSMGQKFRLGDKEWKQELEQLFRELIEGLFTRDDVVAILHYLIYHLQREMMELPAELHEIWTKETLPKLQEALERLDTIQELEHEFMLILGSAFDWMDNQRSMRAHHPSLLKVKEYLNEHYANPDLSLTYLSGEFELNPKYLSQMFKEEFGVNFLDYLGNVRIQQAKRLLLESGDSVQDIGVQVGYPNVRSFMRVFKKLTGVTPGEYRKRE</sequence>
<dbReference type="Gene3D" id="1.10.10.60">
    <property type="entry name" value="Homeodomain-like"/>
    <property type="match status" value="2"/>
</dbReference>
<accession>A0ABW3UF62</accession>
<dbReference type="SMART" id="SM00342">
    <property type="entry name" value="HTH_ARAC"/>
    <property type="match status" value="1"/>
</dbReference>
<dbReference type="InterPro" id="IPR018060">
    <property type="entry name" value="HTH_AraC"/>
</dbReference>
<dbReference type="PANTHER" id="PTHR43280">
    <property type="entry name" value="ARAC-FAMILY TRANSCRIPTIONAL REGULATOR"/>
    <property type="match status" value="1"/>
</dbReference>
<evidence type="ECO:0000259" key="5">
    <source>
        <dbReference type="PROSITE" id="PS01124"/>
    </source>
</evidence>
<dbReference type="RefSeq" id="WP_345585150.1">
    <property type="nucleotide sequence ID" value="NZ_BAABJG010000002.1"/>
</dbReference>
<name>A0ABW3UF62_9BACL</name>
<keyword evidence="4" id="KW-0472">Membrane</keyword>
<evidence type="ECO:0000313" key="6">
    <source>
        <dbReference type="EMBL" id="MFD1219343.1"/>
    </source>
</evidence>
<evidence type="ECO:0000256" key="1">
    <source>
        <dbReference type="ARBA" id="ARBA00023015"/>
    </source>
</evidence>
<dbReference type="PRINTS" id="PR00032">
    <property type="entry name" value="HTHARAC"/>
</dbReference>
<dbReference type="InterPro" id="IPR009057">
    <property type="entry name" value="Homeodomain-like_sf"/>
</dbReference>
<dbReference type="EMBL" id="JBHTLU010000009">
    <property type="protein sequence ID" value="MFD1219343.1"/>
    <property type="molecule type" value="Genomic_DNA"/>
</dbReference>
<dbReference type="SUPFAM" id="SSF46689">
    <property type="entry name" value="Homeodomain-like"/>
    <property type="match status" value="1"/>
</dbReference>
<keyword evidence="3" id="KW-0804">Transcription</keyword>
<dbReference type="Pfam" id="PF12833">
    <property type="entry name" value="HTH_18"/>
    <property type="match status" value="1"/>
</dbReference>
<dbReference type="Proteomes" id="UP001597180">
    <property type="component" value="Unassembled WGS sequence"/>
</dbReference>
<dbReference type="InterPro" id="IPR020449">
    <property type="entry name" value="Tscrpt_reg_AraC-type_HTH"/>
</dbReference>
<dbReference type="PANTHER" id="PTHR43280:SF28">
    <property type="entry name" value="HTH-TYPE TRANSCRIPTIONAL ACTIVATOR RHAS"/>
    <property type="match status" value="1"/>
</dbReference>
<gene>
    <name evidence="6" type="ORF">ACFQ4B_04370</name>
</gene>
<feature type="domain" description="HTH araC/xylS-type" evidence="5">
    <location>
        <begin position="637"/>
        <end position="736"/>
    </location>
</feature>
<reference evidence="7" key="1">
    <citation type="journal article" date="2019" name="Int. J. Syst. Evol. Microbiol.">
        <title>The Global Catalogue of Microorganisms (GCM) 10K type strain sequencing project: providing services to taxonomists for standard genome sequencing and annotation.</title>
        <authorList>
            <consortium name="The Broad Institute Genomics Platform"/>
            <consortium name="The Broad Institute Genome Sequencing Center for Infectious Disease"/>
            <person name="Wu L."/>
            <person name="Ma J."/>
        </authorList>
    </citation>
    <scope>NUCLEOTIDE SEQUENCE [LARGE SCALE GENOMIC DNA]</scope>
    <source>
        <strain evidence="7">CCUG 53270</strain>
    </source>
</reference>